<evidence type="ECO:0000313" key="4">
    <source>
        <dbReference type="Proteomes" id="UP000683360"/>
    </source>
</evidence>
<dbReference type="OrthoDB" id="6159398at2759"/>
<keyword evidence="1" id="KW-0732">Signal</keyword>
<evidence type="ECO:0000313" key="3">
    <source>
        <dbReference type="EMBL" id="CAG2188198.1"/>
    </source>
</evidence>
<sequence>MENILTILTFLFGLFKLSSEIVITTPSVVGMKDLKVDLGCRYQSTAVWYVIQWKRLYPNMEQETITTLKNDGKSSTPMPIWEGIRDESFRTRVRTSVYVDVTSVDFTISIHDFSCNDTGVYVCQVVGSSLLNNSTNLTIAAKPGAPRVIDDEVILEENDTYTLECIATAGIPVADLRWYYKIPGSSDFVRIDQESEQELLDIDDCSQKAIQKIDVIVNPETDGIIYRCKVESDLLDNKERNSFYDDVLLKLPIKVIPQPEYRMPQTKAPIDPSNRANSISGYLTFCLIGALLILTALL</sequence>
<dbReference type="Gene3D" id="2.60.40.10">
    <property type="entry name" value="Immunoglobulins"/>
    <property type="match status" value="2"/>
</dbReference>
<reference evidence="3" key="1">
    <citation type="submission" date="2021-03" db="EMBL/GenBank/DDBJ databases">
        <authorList>
            <person name="Bekaert M."/>
        </authorList>
    </citation>
    <scope>NUCLEOTIDE SEQUENCE</scope>
</reference>
<feature type="domain" description="Ig-like" evidence="2">
    <location>
        <begin position="146"/>
        <end position="244"/>
    </location>
</feature>
<feature type="signal peptide" evidence="1">
    <location>
        <begin position="1"/>
        <end position="19"/>
    </location>
</feature>
<accession>A0A8S3PW42</accession>
<dbReference type="InterPro" id="IPR013783">
    <property type="entry name" value="Ig-like_fold"/>
</dbReference>
<gene>
    <name evidence="3" type="ORF">MEDL_3638</name>
</gene>
<proteinExistence type="predicted"/>
<name>A0A8S3PW42_MYTED</name>
<organism evidence="3 4">
    <name type="scientific">Mytilus edulis</name>
    <name type="common">Blue mussel</name>
    <dbReference type="NCBI Taxonomy" id="6550"/>
    <lineage>
        <taxon>Eukaryota</taxon>
        <taxon>Metazoa</taxon>
        <taxon>Spiralia</taxon>
        <taxon>Lophotrochozoa</taxon>
        <taxon>Mollusca</taxon>
        <taxon>Bivalvia</taxon>
        <taxon>Autobranchia</taxon>
        <taxon>Pteriomorphia</taxon>
        <taxon>Mytilida</taxon>
        <taxon>Mytiloidea</taxon>
        <taxon>Mytilidae</taxon>
        <taxon>Mytilinae</taxon>
        <taxon>Mytilus</taxon>
    </lineage>
</organism>
<keyword evidence="4" id="KW-1185">Reference proteome</keyword>
<dbReference type="PROSITE" id="PS50835">
    <property type="entry name" value="IG_LIKE"/>
    <property type="match status" value="2"/>
</dbReference>
<protein>
    <recommendedName>
        <fullName evidence="2">Ig-like domain-containing protein</fullName>
    </recommendedName>
</protein>
<dbReference type="Proteomes" id="UP000683360">
    <property type="component" value="Unassembled WGS sequence"/>
</dbReference>
<dbReference type="PANTHER" id="PTHR45889:SF8">
    <property type="entry name" value="IG-LIKE DOMAIN-CONTAINING PROTEIN"/>
    <property type="match status" value="1"/>
</dbReference>
<dbReference type="SUPFAM" id="SSF48726">
    <property type="entry name" value="Immunoglobulin"/>
    <property type="match status" value="2"/>
</dbReference>
<dbReference type="PANTHER" id="PTHR45889">
    <property type="entry name" value="IG-LIKE DOMAIN-CONTAINING PROTEIN"/>
    <property type="match status" value="1"/>
</dbReference>
<evidence type="ECO:0000259" key="2">
    <source>
        <dbReference type="PROSITE" id="PS50835"/>
    </source>
</evidence>
<dbReference type="Pfam" id="PF07686">
    <property type="entry name" value="V-set"/>
    <property type="match status" value="1"/>
</dbReference>
<feature type="domain" description="Ig-like" evidence="2">
    <location>
        <begin position="19"/>
        <end position="138"/>
    </location>
</feature>
<comment type="caution">
    <text evidence="3">The sequence shown here is derived from an EMBL/GenBank/DDBJ whole genome shotgun (WGS) entry which is preliminary data.</text>
</comment>
<dbReference type="InterPro" id="IPR013106">
    <property type="entry name" value="Ig_V-set"/>
</dbReference>
<feature type="chain" id="PRO_5035896771" description="Ig-like domain-containing protein" evidence="1">
    <location>
        <begin position="20"/>
        <end position="298"/>
    </location>
</feature>
<evidence type="ECO:0000256" key="1">
    <source>
        <dbReference type="SAM" id="SignalP"/>
    </source>
</evidence>
<dbReference type="InterPro" id="IPR036179">
    <property type="entry name" value="Ig-like_dom_sf"/>
</dbReference>
<dbReference type="EMBL" id="CAJPWZ010000199">
    <property type="protein sequence ID" value="CAG2188198.1"/>
    <property type="molecule type" value="Genomic_DNA"/>
</dbReference>
<dbReference type="AlphaFoldDB" id="A0A8S3PW42"/>
<dbReference type="InterPro" id="IPR007110">
    <property type="entry name" value="Ig-like_dom"/>
</dbReference>